<keyword evidence="2" id="KW-1185">Reference proteome</keyword>
<reference evidence="1" key="1">
    <citation type="submission" date="2020-03" db="EMBL/GenBank/DDBJ databases">
        <authorList>
            <person name="Weist P."/>
        </authorList>
    </citation>
    <scope>NUCLEOTIDE SEQUENCE</scope>
</reference>
<accession>A0A9N7VIB3</accession>
<dbReference type="EMBL" id="CADEAL010004058">
    <property type="protein sequence ID" value="CAB1450559.1"/>
    <property type="molecule type" value="Genomic_DNA"/>
</dbReference>
<proteinExistence type="predicted"/>
<dbReference type="AlphaFoldDB" id="A0A9N7VIB3"/>
<protein>
    <submittedName>
        <fullName evidence="1">Uncharacterized protein</fullName>
    </submittedName>
</protein>
<evidence type="ECO:0000313" key="2">
    <source>
        <dbReference type="Proteomes" id="UP001153269"/>
    </source>
</evidence>
<dbReference type="Proteomes" id="UP001153269">
    <property type="component" value="Unassembled WGS sequence"/>
</dbReference>
<evidence type="ECO:0000313" key="1">
    <source>
        <dbReference type="EMBL" id="CAB1450559.1"/>
    </source>
</evidence>
<gene>
    <name evidence="1" type="ORF">PLEPLA_LOCUS38251</name>
</gene>
<comment type="caution">
    <text evidence="1">The sequence shown here is derived from an EMBL/GenBank/DDBJ whole genome shotgun (WGS) entry which is preliminary data.</text>
</comment>
<organism evidence="1 2">
    <name type="scientific">Pleuronectes platessa</name>
    <name type="common">European plaice</name>
    <dbReference type="NCBI Taxonomy" id="8262"/>
    <lineage>
        <taxon>Eukaryota</taxon>
        <taxon>Metazoa</taxon>
        <taxon>Chordata</taxon>
        <taxon>Craniata</taxon>
        <taxon>Vertebrata</taxon>
        <taxon>Euteleostomi</taxon>
        <taxon>Actinopterygii</taxon>
        <taxon>Neopterygii</taxon>
        <taxon>Teleostei</taxon>
        <taxon>Neoteleostei</taxon>
        <taxon>Acanthomorphata</taxon>
        <taxon>Carangaria</taxon>
        <taxon>Pleuronectiformes</taxon>
        <taxon>Pleuronectoidei</taxon>
        <taxon>Pleuronectidae</taxon>
        <taxon>Pleuronectes</taxon>
    </lineage>
</organism>
<sequence length="93" mass="9664">MLVSAGSVCGKAENEGRFLKSRPRLTAGGVIGCRAAGSCFPVQSGSVAGHGQLCLWALCSLVEQHCSTGGDSQAYQVKKKCLAAEGFSCWVRV</sequence>
<name>A0A9N7VIB3_PLEPL</name>